<dbReference type="AlphaFoldDB" id="A0A2T3NPW7"/>
<evidence type="ECO:0000256" key="1">
    <source>
        <dbReference type="SAM" id="Phobius"/>
    </source>
</evidence>
<accession>A0A2T3NPW7</accession>
<keyword evidence="1" id="KW-1133">Transmembrane helix</keyword>
<dbReference type="InterPro" id="IPR036374">
    <property type="entry name" value="OxRdtase_Mopterin-bd_sf"/>
</dbReference>
<evidence type="ECO:0000313" key="2">
    <source>
        <dbReference type="EMBL" id="PSW18326.1"/>
    </source>
</evidence>
<organism evidence="2 3">
    <name type="scientific">Photobacterium sanctipauli</name>
    <dbReference type="NCBI Taxonomy" id="1342794"/>
    <lineage>
        <taxon>Bacteria</taxon>
        <taxon>Pseudomonadati</taxon>
        <taxon>Pseudomonadota</taxon>
        <taxon>Gammaproteobacteria</taxon>
        <taxon>Vibrionales</taxon>
        <taxon>Vibrionaceae</taxon>
        <taxon>Photobacterium</taxon>
    </lineage>
</organism>
<name>A0A2T3NPW7_9GAMM</name>
<keyword evidence="1" id="KW-0812">Transmembrane</keyword>
<dbReference type="Proteomes" id="UP000241771">
    <property type="component" value="Unassembled WGS sequence"/>
</dbReference>
<evidence type="ECO:0000313" key="3">
    <source>
        <dbReference type="Proteomes" id="UP000241771"/>
    </source>
</evidence>
<protein>
    <submittedName>
        <fullName evidence="2">Oxidoreductase</fullName>
    </submittedName>
</protein>
<keyword evidence="3" id="KW-1185">Reference proteome</keyword>
<proteinExistence type="predicted"/>
<dbReference type="EMBL" id="PYMA01000011">
    <property type="protein sequence ID" value="PSW18326.1"/>
    <property type="molecule type" value="Genomic_DNA"/>
</dbReference>
<feature type="transmembrane region" description="Helical" evidence="1">
    <location>
        <begin position="12"/>
        <end position="32"/>
    </location>
</feature>
<reference evidence="2 3" key="1">
    <citation type="submission" date="2018-01" db="EMBL/GenBank/DDBJ databases">
        <title>Whole genome sequencing of Histamine producing bacteria.</title>
        <authorList>
            <person name="Butler K."/>
        </authorList>
    </citation>
    <scope>NUCLEOTIDE SEQUENCE [LARGE SCALE GENOMIC DNA]</scope>
    <source>
        <strain evidence="2 3">DSM 100436</strain>
    </source>
</reference>
<gene>
    <name evidence="2" type="ORF">C9I98_16630</name>
</gene>
<keyword evidence="1" id="KW-0472">Membrane</keyword>
<dbReference type="SUPFAM" id="SSF56524">
    <property type="entry name" value="Oxidoreductase molybdopterin-binding domain"/>
    <property type="match status" value="1"/>
</dbReference>
<comment type="caution">
    <text evidence="2">The sequence shown here is derived from an EMBL/GenBank/DDBJ whole genome shotgun (WGS) entry which is preliminary data.</text>
</comment>
<sequence length="168" mass="19210">MNEADVMTATQLGRVSLLIGLLFFPFLSWAYAPPLKINGIDSNGKQVAITLSRGEIEQLPQHKLSTHLPWFEGQARFEGVRLSVLLTTFSLEPERISFTALNDYQVDVSQEYIEKYQPLVAIKKNGNYLKVRDYGPYWLVASIDDYPELSETKQLAKMVWQIELIDVK</sequence>